<organism evidence="2 3">
    <name type="scientific">Desulfomarina profundi</name>
    <dbReference type="NCBI Taxonomy" id="2772557"/>
    <lineage>
        <taxon>Bacteria</taxon>
        <taxon>Pseudomonadati</taxon>
        <taxon>Thermodesulfobacteriota</taxon>
        <taxon>Desulfobulbia</taxon>
        <taxon>Desulfobulbales</taxon>
        <taxon>Desulfobulbaceae</taxon>
        <taxon>Desulfomarina</taxon>
    </lineage>
</organism>
<dbReference type="EMBL" id="AP024086">
    <property type="protein sequence ID" value="BCL63170.1"/>
    <property type="molecule type" value="Genomic_DNA"/>
</dbReference>
<sequence length="109" mass="12605">MTQLVEINSLQEFEKVIEKGLRLVLFTASWSRPCREQCRNVRKIKKDLLGLMPVILVDVEKFPSIASDVVIQTIPTSVVYQDSEEILRLVGLQQEKVLRSIIKKIRKIK</sequence>
<evidence type="ECO:0000313" key="3">
    <source>
        <dbReference type="Proteomes" id="UP000826725"/>
    </source>
</evidence>
<feature type="domain" description="Thioredoxin" evidence="1">
    <location>
        <begin position="9"/>
        <end position="104"/>
    </location>
</feature>
<dbReference type="PANTHER" id="PTHR45663:SF11">
    <property type="entry name" value="GEO12009P1"/>
    <property type="match status" value="1"/>
</dbReference>
<dbReference type="AlphaFoldDB" id="A0A8D5JR50"/>
<accession>A0A8D5JR50</accession>
<dbReference type="GO" id="GO:0015035">
    <property type="term" value="F:protein-disulfide reductase activity"/>
    <property type="evidence" value="ECO:0007669"/>
    <property type="project" value="TreeGrafter"/>
</dbReference>
<dbReference type="Pfam" id="PF00085">
    <property type="entry name" value="Thioredoxin"/>
    <property type="match status" value="1"/>
</dbReference>
<evidence type="ECO:0000313" key="2">
    <source>
        <dbReference type="EMBL" id="BCL63170.1"/>
    </source>
</evidence>
<dbReference type="GO" id="GO:0045454">
    <property type="term" value="P:cell redox homeostasis"/>
    <property type="evidence" value="ECO:0007669"/>
    <property type="project" value="TreeGrafter"/>
</dbReference>
<dbReference type="CDD" id="cd02947">
    <property type="entry name" value="TRX_family"/>
    <property type="match status" value="1"/>
</dbReference>
<evidence type="ECO:0000259" key="1">
    <source>
        <dbReference type="Pfam" id="PF00085"/>
    </source>
</evidence>
<dbReference type="GO" id="GO:0005829">
    <property type="term" value="C:cytosol"/>
    <property type="evidence" value="ECO:0007669"/>
    <property type="project" value="TreeGrafter"/>
</dbReference>
<proteinExistence type="predicted"/>
<name>A0A8D5JR50_9BACT</name>
<dbReference type="RefSeq" id="WP_228855447.1">
    <property type="nucleotide sequence ID" value="NZ_AP024086.1"/>
</dbReference>
<dbReference type="KEGG" id="dbk:DGMP_38630"/>
<keyword evidence="3" id="KW-1185">Reference proteome</keyword>
<dbReference type="Proteomes" id="UP000826725">
    <property type="component" value="Chromosome"/>
</dbReference>
<gene>
    <name evidence="2" type="ORF">DGMP_38630</name>
</gene>
<reference evidence="2" key="1">
    <citation type="submission" date="2020-09" db="EMBL/GenBank/DDBJ databases">
        <title>Desulfogranum mesoprofundum gen. nov., sp. nov., a novel mesophilic, sulfate-reducing chemolithoautotroph isolated from a deep-sea hydrothermal vent chimney in the Suiyo Seamount.</title>
        <authorList>
            <person name="Hashimoto Y."/>
            <person name="Nakagawa S."/>
        </authorList>
    </citation>
    <scope>NUCLEOTIDE SEQUENCE</scope>
    <source>
        <strain evidence="2">KT2</strain>
    </source>
</reference>
<protein>
    <recommendedName>
        <fullName evidence="1">Thioredoxin domain-containing protein</fullName>
    </recommendedName>
</protein>
<dbReference type="InterPro" id="IPR013766">
    <property type="entry name" value="Thioredoxin_domain"/>
</dbReference>
<dbReference type="PANTHER" id="PTHR45663">
    <property type="entry name" value="GEO12009P1"/>
    <property type="match status" value="1"/>
</dbReference>